<sequence length="316" mass="33997">MFTSIYVLAGGVPFGFLFRKSGFAVKWTDKLLALSVWILLFLLGFGLGGDKNLMVQIKDLGIQAFCITFFAVLGSLVFAYLVAKLWYKEALGTHGHKVSHKNDRDIAESKWTAIKSSCIVLCFFLSGIFLGYMRVLPFEADSGTYTVSALYVLLFLAGMSVGFDLHAFRIIQELKGVILVVPLAAVLGTVLGSMFASFLVPNLALLDAVAVGVGLGYYSLSSTIISQEVGPVLGSVALLSNIMREVACLVFAPVMVRFFGLLGPVFAGGATSNDSSLPIIAKFCGERYAIIAIFTGVVLTLAVPFLVPLVLYLRSL</sequence>
<dbReference type="Pfam" id="PF03956">
    <property type="entry name" value="Lys_export"/>
    <property type="match status" value="2"/>
</dbReference>
<gene>
    <name evidence="2" type="ORF">JBF11_08875</name>
</gene>
<keyword evidence="1" id="KW-0812">Transmembrane</keyword>
<dbReference type="PANTHER" id="PTHR35804:SF1">
    <property type="entry name" value="LYSINE EXPORTER LYSO"/>
    <property type="match status" value="1"/>
</dbReference>
<feature type="transmembrane region" description="Helical" evidence="1">
    <location>
        <begin position="31"/>
        <end position="48"/>
    </location>
</feature>
<feature type="transmembrane region" description="Helical" evidence="1">
    <location>
        <begin position="60"/>
        <end position="83"/>
    </location>
</feature>
<feature type="transmembrane region" description="Helical" evidence="1">
    <location>
        <begin position="145"/>
        <end position="165"/>
    </location>
</feature>
<feature type="transmembrane region" description="Helical" evidence="1">
    <location>
        <begin position="204"/>
        <end position="225"/>
    </location>
</feature>
<accession>A0ABY5Y0H9</accession>
<name>A0ABY5Y0H9_9BACT</name>
<dbReference type="InterPro" id="IPR005642">
    <property type="entry name" value="LysO"/>
</dbReference>
<protein>
    <submittedName>
        <fullName evidence="2">Lysine exporter LysO family protein</fullName>
    </submittedName>
</protein>
<proteinExistence type="predicted"/>
<dbReference type="Proteomes" id="UP001058120">
    <property type="component" value="Chromosome"/>
</dbReference>
<reference evidence="2" key="1">
    <citation type="submission" date="2020-12" db="EMBL/GenBank/DDBJ databases">
        <title>Taurinivorans muris gen. nov., sp. nov., fundamental and realized metabolic niche of a ubiquitous sulfidogenic bacterium in the murine intestine.</title>
        <authorList>
            <person name="Ye H."/>
            <person name="Hanson B.T."/>
            <person name="Loy A."/>
        </authorList>
    </citation>
    <scope>NUCLEOTIDE SEQUENCE</scope>
    <source>
        <strain evidence="2">LT0009</strain>
    </source>
</reference>
<organism evidence="2 3">
    <name type="scientific">Taurinivorans muris</name>
    <dbReference type="NCBI Taxonomy" id="2787751"/>
    <lineage>
        <taxon>Bacteria</taxon>
        <taxon>Pseudomonadati</taxon>
        <taxon>Thermodesulfobacteriota</taxon>
        <taxon>Desulfovibrionia</taxon>
        <taxon>Desulfovibrionales</taxon>
        <taxon>Desulfovibrionaceae</taxon>
        <taxon>Taurinivorans</taxon>
    </lineage>
</organism>
<dbReference type="RefSeq" id="WP_334315128.1">
    <property type="nucleotide sequence ID" value="NZ_CP065938.1"/>
</dbReference>
<feature type="transmembrane region" description="Helical" evidence="1">
    <location>
        <begin position="177"/>
        <end position="198"/>
    </location>
</feature>
<keyword evidence="1" id="KW-0472">Membrane</keyword>
<dbReference type="PANTHER" id="PTHR35804">
    <property type="entry name" value="LYSINE EXPORTER LYSO"/>
    <property type="match status" value="1"/>
</dbReference>
<evidence type="ECO:0000313" key="2">
    <source>
        <dbReference type="EMBL" id="UWX05545.1"/>
    </source>
</evidence>
<feature type="transmembrane region" description="Helical" evidence="1">
    <location>
        <begin position="246"/>
        <end position="268"/>
    </location>
</feature>
<evidence type="ECO:0000256" key="1">
    <source>
        <dbReference type="SAM" id="Phobius"/>
    </source>
</evidence>
<feature type="transmembrane region" description="Helical" evidence="1">
    <location>
        <begin position="113"/>
        <end position="133"/>
    </location>
</feature>
<evidence type="ECO:0000313" key="3">
    <source>
        <dbReference type="Proteomes" id="UP001058120"/>
    </source>
</evidence>
<dbReference type="EMBL" id="CP065938">
    <property type="protein sequence ID" value="UWX05545.1"/>
    <property type="molecule type" value="Genomic_DNA"/>
</dbReference>
<keyword evidence="3" id="KW-1185">Reference proteome</keyword>
<keyword evidence="1" id="KW-1133">Transmembrane helix</keyword>
<feature type="transmembrane region" description="Helical" evidence="1">
    <location>
        <begin position="288"/>
        <end position="313"/>
    </location>
</feature>